<dbReference type="Proteomes" id="UP001465426">
    <property type="component" value="Unassembled WGS sequence"/>
</dbReference>
<proteinExistence type="predicted"/>
<protein>
    <submittedName>
        <fullName evidence="2">DUF6254 family protein</fullName>
    </submittedName>
</protein>
<evidence type="ECO:0000313" key="2">
    <source>
        <dbReference type="EMBL" id="MEQ2464346.1"/>
    </source>
</evidence>
<reference evidence="2 3" key="1">
    <citation type="submission" date="2024-03" db="EMBL/GenBank/DDBJ databases">
        <title>Human intestinal bacterial collection.</title>
        <authorList>
            <person name="Pauvert C."/>
            <person name="Hitch T.C.A."/>
            <person name="Clavel T."/>
        </authorList>
    </citation>
    <scope>NUCLEOTIDE SEQUENCE [LARGE SCALE GENOMIC DNA]</scope>
    <source>
        <strain evidence="2 3">CLA-SR-H024</strain>
    </source>
</reference>
<name>A0ABV1EV20_9BACI</name>
<feature type="compositionally biased region" description="Basic residues" evidence="1">
    <location>
        <begin position="15"/>
        <end position="27"/>
    </location>
</feature>
<organism evidence="2 3">
    <name type="scientific">Niallia hominis</name>
    <dbReference type="NCBI Taxonomy" id="3133173"/>
    <lineage>
        <taxon>Bacteria</taxon>
        <taxon>Bacillati</taxon>
        <taxon>Bacillota</taxon>
        <taxon>Bacilli</taxon>
        <taxon>Bacillales</taxon>
        <taxon>Bacillaceae</taxon>
        <taxon>Niallia</taxon>
    </lineage>
</organism>
<evidence type="ECO:0000256" key="1">
    <source>
        <dbReference type="SAM" id="MobiDB-lite"/>
    </source>
</evidence>
<dbReference type="EMBL" id="JBBMFN010000001">
    <property type="protein sequence ID" value="MEQ2464346.1"/>
    <property type="molecule type" value="Genomic_DNA"/>
</dbReference>
<feature type="region of interest" description="Disordered" evidence="1">
    <location>
        <begin position="1"/>
        <end position="34"/>
    </location>
</feature>
<accession>A0ABV1EV20</accession>
<feature type="compositionally biased region" description="Basic and acidic residues" evidence="1">
    <location>
        <begin position="1"/>
        <end position="14"/>
    </location>
</feature>
<dbReference type="InterPro" id="IPR046221">
    <property type="entry name" value="DUF6254"/>
</dbReference>
<keyword evidence="3" id="KW-1185">Reference proteome</keyword>
<dbReference type="RefSeq" id="WP_251627369.1">
    <property type="nucleotide sequence ID" value="NZ_JBBMFN010000001.1"/>
</dbReference>
<dbReference type="Pfam" id="PF19767">
    <property type="entry name" value="DUF6254"/>
    <property type="match status" value="1"/>
</dbReference>
<sequence length="34" mass="4160">MSKAHREKEREWTVRKQKQKPHGKVKTKKELAEE</sequence>
<comment type="caution">
    <text evidence="2">The sequence shown here is derived from an EMBL/GenBank/DDBJ whole genome shotgun (WGS) entry which is preliminary data.</text>
</comment>
<evidence type="ECO:0000313" key="3">
    <source>
        <dbReference type="Proteomes" id="UP001465426"/>
    </source>
</evidence>
<gene>
    <name evidence="2" type="ORF">WMO63_01515</name>
</gene>